<dbReference type="STRING" id="196109.A0A136IKS6"/>
<dbReference type="OrthoDB" id="5275938at2759"/>
<evidence type="ECO:0000313" key="2">
    <source>
        <dbReference type="Proteomes" id="UP000070501"/>
    </source>
</evidence>
<name>A0A136IKS6_9PEZI</name>
<dbReference type="SUPFAM" id="SSF54695">
    <property type="entry name" value="POZ domain"/>
    <property type="match status" value="1"/>
</dbReference>
<gene>
    <name evidence="1" type="ORF">Micbo1qcDRAFT_169313</name>
</gene>
<keyword evidence="2" id="KW-1185">Reference proteome</keyword>
<dbReference type="InterPro" id="IPR011333">
    <property type="entry name" value="SKP1/BTB/POZ_sf"/>
</dbReference>
<organism evidence="1 2">
    <name type="scientific">Microdochium bolleyi</name>
    <dbReference type="NCBI Taxonomy" id="196109"/>
    <lineage>
        <taxon>Eukaryota</taxon>
        <taxon>Fungi</taxon>
        <taxon>Dikarya</taxon>
        <taxon>Ascomycota</taxon>
        <taxon>Pezizomycotina</taxon>
        <taxon>Sordariomycetes</taxon>
        <taxon>Xylariomycetidae</taxon>
        <taxon>Xylariales</taxon>
        <taxon>Microdochiaceae</taxon>
        <taxon>Microdochium</taxon>
    </lineage>
</organism>
<dbReference type="InParanoid" id="A0A136IKS6"/>
<dbReference type="AlphaFoldDB" id="A0A136IKS6"/>
<reference evidence="2" key="1">
    <citation type="submission" date="2016-02" db="EMBL/GenBank/DDBJ databases">
        <title>Draft genome sequence of Microdochium bolleyi, a fungal endophyte of beachgrass.</title>
        <authorList>
            <consortium name="DOE Joint Genome Institute"/>
            <person name="David A.S."/>
            <person name="May G."/>
            <person name="Haridas S."/>
            <person name="Lim J."/>
            <person name="Wang M."/>
            <person name="Labutti K."/>
            <person name="Lipzen A."/>
            <person name="Barry K."/>
            <person name="Grigoriev I.V."/>
        </authorList>
    </citation>
    <scope>NUCLEOTIDE SEQUENCE [LARGE SCALE GENOMIC DNA]</scope>
    <source>
        <strain evidence="2">J235TASD1</strain>
    </source>
</reference>
<protein>
    <submittedName>
        <fullName evidence="1">Uncharacterized protein</fullName>
    </submittedName>
</protein>
<evidence type="ECO:0000313" key="1">
    <source>
        <dbReference type="EMBL" id="KXJ85571.1"/>
    </source>
</evidence>
<dbReference type="EMBL" id="KQ964279">
    <property type="protein sequence ID" value="KXJ85571.1"/>
    <property type="molecule type" value="Genomic_DNA"/>
</dbReference>
<sequence>MSSTSTTPEPQSVVFLPLSVPPAVPDIEADTEATEGATETEKEYIIDPRGDLWLHASGTAAGAAIPGNSARFRVCSRALSRSSSVFDKMLFGPFAEGTKSRDASQEWVVDLPGDSPSGLRPLLEIMHGQFQRMAPIAGAQRSTIQRLYDVVVVADKYDCIALLRPWAASWTLCYKADLFTAEHELFCLAWIFYQVGYISGYETVVTQLVLTTPPGPADDPRASMILPPKLYETVTFLRAKLIASLLDPIRTNVERLIKGGSRSVGLCRERVSKKHKLRCESSMLGELLRSLHESRLWPIPKASDVLRAPSSMALVVNTLNLRCVSHAMATKSDDNASHWPCVAVAAPYRDREAAGDDPWVYSTDYHYTADEDEVGYMARQAELSAVHLHAPDELFPKGNILFAF</sequence>
<accession>A0A136IKS6</accession>
<dbReference type="Proteomes" id="UP000070501">
    <property type="component" value="Unassembled WGS sequence"/>
</dbReference>
<dbReference type="Gene3D" id="3.30.710.10">
    <property type="entry name" value="Potassium Channel Kv1.1, Chain A"/>
    <property type="match status" value="1"/>
</dbReference>
<proteinExistence type="predicted"/>